<reference evidence="1 2" key="1">
    <citation type="journal article" date="2024" name="BMC Genomics">
        <title>De novo assembly and annotation of Popillia japonica's genome with initial clues to its potential as an invasive pest.</title>
        <authorList>
            <person name="Cucini C."/>
            <person name="Boschi S."/>
            <person name="Funari R."/>
            <person name="Cardaioli E."/>
            <person name="Iannotti N."/>
            <person name="Marturano G."/>
            <person name="Paoli F."/>
            <person name="Bruttini M."/>
            <person name="Carapelli A."/>
            <person name="Frati F."/>
            <person name="Nardi F."/>
        </authorList>
    </citation>
    <scope>NUCLEOTIDE SEQUENCE [LARGE SCALE GENOMIC DNA]</scope>
    <source>
        <strain evidence="1">DMR45628</strain>
    </source>
</reference>
<proteinExistence type="predicted"/>
<dbReference type="PANTHER" id="PTHR35317:SF11">
    <property type="entry name" value="CCHC-TYPE DOMAIN-CONTAINING PROTEIN"/>
    <property type="match status" value="1"/>
</dbReference>
<dbReference type="PANTHER" id="PTHR35317">
    <property type="entry name" value="OS04G0629600 PROTEIN"/>
    <property type="match status" value="1"/>
</dbReference>
<organism evidence="1 2">
    <name type="scientific">Popillia japonica</name>
    <name type="common">Japanese beetle</name>
    <dbReference type="NCBI Taxonomy" id="7064"/>
    <lineage>
        <taxon>Eukaryota</taxon>
        <taxon>Metazoa</taxon>
        <taxon>Ecdysozoa</taxon>
        <taxon>Arthropoda</taxon>
        <taxon>Hexapoda</taxon>
        <taxon>Insecta</taxon>
        <taxon>Pterygota</taxon>
        <taxon>Neoptera</taxon>
        <taxon>Endopterygota</taxon>
        <taxon>Coleoptera</taxon>
        <taxon>Polyphaga</taxon>
        <taxon>Scarabaeiformia</taxon>
        <taxon>Scarabaeidae</taxon>
        <taxon>Rutelinae</taxon>
        <taxon>Popillia</taxon>
    </lineage>
</organism>
<dbReference type="Pfam" id="PF14223">
    <property type="entry name" value="Retrotran_gag_2"/>
    <property type="match status" value="1"/>
</dbReference>
<evidence type="ECO:0000313" key="2">
    <source>
        <dbReference type="Proteomes" id="UP001458880"/>
    </source>
</evidence>
<dbReference type="AlphaFoldDB" id="A0AAW1LCE8"/>
<dbReference type="Proteomes" id="UP001458880">
    <property type="component" value="Unassembled WGS sequence"/>
</dbReference>
<dbReference type="EMBL" id="JASPKY010000131">
    <property type="protein sequence ID" value="KAK9731497.1"/>
    <property type="molecule type" value="Genomic_DNA"/>
</dbReference>
<comment type="caution">
    <text evidence="1">The sequence shown here is derived from an EMBL/GenBank/DDBJ whole genome shotgun (WGS) entry which is preliminary data.</text>
</comment>
<sequence length="128" mass="14723">MANFLPSIEKLSGRENYNNWAFAMQAYLEHEDLWSCIVDIPDTPEQLKWDAKAKSKIIMMVHTANFVHITSGKTAKEVWEKLRETFQDYGLCRKVGLMRKLILTKLNDCSSMEEYVSTVVGTSQMLNA</sequence>
<keyword evidence="2" id="KW-1185">Reference proteome</keyword>
<evidence type="ECO:0008006" key="3">
    <source>
        <dbReference type="Google" id="ProtNLM"/>
    </source>
</evidence>
<name>A0AAW1LCE8_POPJA</name>
<evidence type="ECO:0000313" key="1">
    <source>
        <dbReference type="EMBL" id="KAK9731497.1"/>
    </source>
</evidence>
<accession>A0AAW1LCE8</accession>
<gene>
    <name evidence="1" type="ORF">QE152_g13563</name>
</gene>
<protein>
    <recommendedName>
        <fullName evidence="3">DUF4219 domain-containing protein</fullName>
    </recommendedName>
</protein>